<dbReference type="InterPro" id="IPR033913">
    <property type="entry name" value="MTH1175_dom"/>
</dbReference>
<dbReference type="SUPFAM" id="SSF53146">
    <property type="entry name" value="Nitrogenase accessory factor-like"/>
    <property type="match status" value="1"/>
</dbReference>
<reference evidence="2 3" key="1">
    <citation type="journal article" date="2000" name="Nature">
        <title>The genome sequence of the thermoacidophilic scavenger Thermoplasma acidophilum.</title>
        <authorList>
            <person name="Ruepp A."/>
            <person name="Graml W."/>
            <person name="Santos-Martinez M.L."/>
            <person name="Koretke K.K."/>
            <person name="Volker C."/>
            <person name="Mewes H.W."/>
            <person name="Frishman D."/>
            <person name="Stocker S."/>
            <person name="Lupas A.N."/>
            <person name="Baumeister W."/>
        </authorList>
    </citation>
    <scope>NUCLEOTIDE SEQUENCE [LARGE SCALE GENOMIC DNA]</scope>
    <source>
        <strain evidence="3">ATCC 25905 / DSM 1728 / JCM 9062 / NBRC 15155 / AMRC-C165</strain>
    </source>
</reference>
<dbReference type="PANTHER" id="PTHR33937:SF2">
    <property type="entry name" value="DINITROGENASE IRON-MOLYBDENUM COFACTOR BIOSYNTHESIS DOMAIN-CONTAINING PROTEIN"/>
    <property type="match status" value="1"/>
</dbReference>
<dbReference type="Proteomes" id="UP000001024">
    <property type="component" value="Chromosome"/>
</dbReference>
<dbReference type="AlphaFoldDB" id="Q9HIG9"/>
<dbReference type="RefSeq" id="WP_010901776.1">
    <property type="nucleotide sequence ID" value="NC_002578.1"/>
</dbReference>
<dbReference type="InterPro" id="IPR003731">
    <property type="entry name" value="Di-Nase_FeMo-co_biosynth"/>
</dbReference>
<dbReference type="Pfam" id="PF02579">
    <property type="entry name" value="Nitro_FeMo-Co"/>
    <property type="match status" value="1"/>
</dbReference>
<organism evidence="2 3">
    <name type="scientific">Thermoplasma acidophilum (strain ATCC 25905 / DSM 1728 / JCM 9062 / NBRC 15155 / AMRC-C165)</name>
    <dbReference type="NCBI Taxonomy" id="273075"/>
    <lineage>
        <taxon>Archaea</taxon>
        <taxon>Methanobacteriati</taxon>
        <taxon>Thermoplasmatota</taxon>
        <taxon>Thermoplasmata</taxon>
        <taxon>Thermoplasmatales</taxon>
        <taxon>Thermoplasmataceae</taxon>
        <taxon>Thermoplasma</taxon>
    </lineage>
</organism>
<dbReference type="InterPro" id="IPR036105">
    <property type="entry name" value="DiNase_FeMo-co_biosyn_sf"/>
</dbReference>
<dbReference type="Gene3D" id="3.30.420.130">
    <property type="entry name" value="Dinitrogenase iron-molybdenum cofactor biosynthesis domain"/>
    <property type="match status" value="1"/>
</dbReference>
<dbReference type="CDD" id="cd00851">
    <property type="entry name" value="MTH1175"/>
    <property type="match status" value="1"/>
</dbReference>
<feature type="domain" description="Dinitrogenase iron-molybdenum cofactor biosynthesis" evidence="1">
    <location>
        <begin position="16"/>
        <end position="113"/>
    </location>
</feature>
<dbReference type="EnsemblBacteria" id="CAC12491">
    <property type="protein sequence ID" value="CAC12491"/>
    <property type="gene ID" value="CAC12491"/>
</dbReference>
<dbReference type="OrthoDB" id="85838at2157"/>
<evidence type="ECO:0000313" key="2">
    <source>
        <dbReference type="EMBL" id="CAC12491.1"/>
    </source>
</evidence>
<dbReference type="InterPro" id="IPR051840">
    <property type="entry name" value="NifX/NifY_domain"/>
</dbReference>
<dbReference type="KEGG" id="tac:Ta1370"/>
<protein>
    <recommendedName>
        <fullName evidence="1">Dinitrogenase iron-molybdenum cofactor biosynthesis domain-containing protein</fullName>
    </recommendedName>
</protein>
<dbReference type="EMBL" id="AL445067">
    <property type="protein sequence ID" value="CAC12491.1"/>
    <property type="molecule type" value="Genomic_DNA"/>
</dbReference>
<evidence type="ECO:0000313" key="3">
    <source>
        <dbReference type="Proteomes" id="UP000001024"/>
    </source>
</evidence>
<dbReference type="STRING" id="273075.gene:9572597"/>
<proteinExistence type="predicted"/>
<keyword evidence="3" id="KW-1185">Reference proteome</keyword>
<gene>
    <name evidence="2" type="ordered locus">Ta1370</name>
</gene>
<dbReference type="eggNOG" id="arCOG02734">
    <property type="taxonomic scope" value="Archaea"/>
</dbReference>
<sequence length="115" mass="12634">MAMKILIPVLEKNGETSKISPHFGRAPYLALVSVLDHRIVSIDFIAGEGPHADERSEEEKKAASSIHQKVIDMHPDVIIASRIGPRAYNDFSNAGIRIMSARGETISQLISELDI</sequence>
<accession>Q9HIG9</accession>
<dbReference type="PaxDb" id="273075-Ta1370"/>
<dbReference type="InParanoid" id="Q9HIG9"/>
<evidence type="ECO:0000259" key="1">
    <source>
        <dbReference type="Pfam" id="PF02579"/>
    </source>
</evidence>
<dbReference type="PANTHER" id="PTHR33937">
    <property type="entry name" value="IRON-MOLYBDENUM PROTEIN-RELATED-RELATED"/>
    <property type="match status" value="1"/>
</dbReference>
<name>Q9HIG9_THEAC</name>
<dbReference type="HOGENOM" id="CLU_104194_2_3_2"/>